<evidence type="ECO:0000313" key="2">
    <source>
        <dbReference type="Proteomes" id="UP000271098"/>
    </source>
</evidence>
<keyword evidence="2" id="KW-1185">Reference proteome</keyword>
<evidence type="ECO:0000313" key="1">
    <source>
        <dbReference type="EMBL" id="VDN24086.1"/>
    </source>
</evidence>
<dbReference type="EMBL" id="UYRT01081208">
    <property type="protein sequence ID" value="VDN24086.1"/>
    <property type="molecule type" value="Genomic_DNA"/>
</dbReference>
<dbReference type="Proteomes" id="UP000271098">
    <property type="component" value="Unassembled WGS sequence"/>
</dbReference>
<name>A0A183E0A0_9BILA</name>
<protein>
    <submittedName>
        <fullName evidence="3">LINES_N domain-containing protein</fullName>
    </submittedName>
</protein>
<accession>A0A183E0A0</accession>
<evidence type="ECO:0000313" key="3">
    <source>
        <dbReference type="WBParaSite" id="GPUH_0001441001-mRNA-1"/>
    </source>
</evidence>
<sequence>MDVIWCVVESEPLPSDYCKHLCEQPFAQIKHAIVETNQPETKLDDIRSMNAALLFSTIPLEKLLSALLPPNLLDFFWNTTTARSFPANVTILYSDVPTLRKCFNDVEKLFTIHNLVLTESAVEFISSVSNALVLMITSLSLSCTAEELQLDGVSACCALSINIHKRATDIAMASKHAQIHLSTSTDVFVFCINELLKNSKMEPGYVLANRLLIFFPAALPFLASPESSIYVALWNVAKESWHHALKLCETTSSVKNSTSSDSCDDPVAGIGDWLENILSTVPAIMDQQETAQKGISFTFSSVSANDSKPTITLYVWILSDSSPLHDYYSIVHLIPLHEYHSLIMLCERCLVLLLHMGDAFDIWTDGSFFCYWDLCAAAPGCEHEYFTMENVLDLLVQLLEQASCKGYLDEDAEVKSLLSFSSSDRALEM</sequence>
<proteinExistence type="predicted"/>
<reference evidence="3" key="1">
    <citation type="submission" date="2016-06" db="UniProtKB">
        <authorList>
            <consortium name="WormBaseParasite"/>
        </authorList>
    </citation>
    <scope>IDENTIFICATION</scope>
</reference>
<reference evidence="1 2" key="2">
    <citation type="submission" date="2018-11" db="EMBL/GenBank/DDBJ databases">
        <authorList>
            <consortium name="Pathogen Informatics"/>
        </authorList>
    </citation>
    <scope>NUCLEOTIDE SEQUENCE [LARGE SCALE GENOMIC DNA]</scope>
</reference>
<gene>
    <name evidence="1" type="ORF">GPUH_LOCUS14391</name>
</gene>
<organism evidence="3">
    <name type="scientific">Gongylonema pulchrum</name>
    <dbReference type="NCBI Taxonomy" id="637853"/>
    <lineage>
        <taxon>Eukaryota</taxon>
        <taxon>Metazoa</taxon>
        <taxon>Ecdysozoa</taxon>
        <taxon>Nematoda</taxon>
        <taxon>Chromadorea</taxon>
        <taxon>Rhabditida</taxon>
        <taxon>Spirurina</taxon>
        <taxon>Spiruromorpha</taxon>
        <taxon>Spiruroidea</taxon>
        <taxon>Gongylonematidae</taxon>
        <taxon>Gongylonema</taxon>
    </lineage>
</organism>
<dbReference type="OrthoDB" id="5907748at2759"/>
<dbReference type="AlphaFoldDB" id="A0A183E0A0"/>
<dbReference type="WBParaSite" id="GPUH_0001441001-mRNA-1">
    <property type="protein sequence ID" value="GPUH_0001441001-mRNA-1"/>
    <property type="gene ID" value="GPUH_0001441001"/>
</dbReference>